<dbReference type="Pfam" id="PF18749">
    <property type="entry name" value="SNAD3"/>
    <property type="match status" value="1"/>
</dbReference>
<dbReference type="Proteomes" id="UP000515161">
    <property type="component" value="Unplaced"/>
</dbReference>
<dbReference type="AlphaFoldDB" id="A0A6P8VNJ6"/>
<dbReference type="RefSeq" id="XP_034087043.1">
    <property type="nucleotide sequence ID" value="XM_034231152.1"/>
</dbReference>
<reference evidence="2" key="1">
    <citation type="submission" date="2025-08" db="UniProtKB">
        <authorList>
            <consortium name="RefSeq"/>
        </authorList>
    </citation>
    <scope>IDENTIFICATION</scope>
</reference>
<protein>
    <submittedName>
        <fullName evidence="2">Uncharacterized protein LOC117556017</fullName>
    </submittedName>
</protein>
<dbReference type="InterPro" id="IPR040820">
    <property type="entry name" value="SNAD3"/>
</dbReference>
<dbReference type="OrthoDB" id="8932855at2759"/>
<evidence type="ECO:0000313" key="2">
    <source>
        <dbReference type="RefSeq" id="XP_034087043.1"/>
    </source>
</evidence>
<proteinExistence type="predicted"/>
<keyword evidence="1" id="KW-1185">Reference proteome</keyword>
<organism evidence="1 2">
    <name type="scientific">Gymnodraco acuticeps</name>
    <name type="common">Antarctic dragonfish</name>
    <dbReference type="NCBI Taxonomy" id="8218"/>
    <lineage>
        <taxon>Eukaryota</taxon>
        <taxon>Metazoa</taxon>
        <taxon>Chordata</taxon>
        <taxon>Craniata</taxon>
        <taxon>Vertebrata</taxon>
        <taxon>Euteleostomi</taxon>
        <taxon>Actinopterygii</taxon>
        <taxon>Neopterygii</taxon>
        <taxon>Teleostei</taxon>
        <taxon>Neoteleostei</taxon>
        <taxon>Acanthomorphata</taxon>
        <taxon>Eupercaria</taxon>
        <taxon>Perciformes</taxon>
        <taxon>Notothenioidei</taxon>
        <taxon>Bathydraconidae</taxon>
        <taxon>Gymnodraco</taxon>
    </lineage>
</organism>
<sequence length="368" mass="42835">MTPTTANISQSSIQLYSIYLELLNVLAEIHILNDSLFNFRIVNRVSSTLAYYMDNIEQQTNIPGFSIDACTGRPMPYFLKHRPKDPHRQRAIAVVVFRNGKKIKSELVYPVHRNNSASFTEFTKHSEEILFEEINQLLQKYGAKVRNIFIYTYYSPCLKRGNKYCDCMTQLVQKAYQWYRKFGIVTVVYFSEPWGPSGPDILKDLKYSDISSSSSALYPYVDQEIRFIVDTKELKQKNVFPFIKEIEDGKDEKKKLKEYLESANKHLCRLRENSKGFLKSQHLEHGLKYIDSLTFHKKVHKRIIETFKNNWIELVNYCSMSAIIKILTSVYNKAVVKPFLGDSGFLQIYQVPSGIEVEEGDYVELDNT</sequence>
<name>A0A6P8VNJ6_GYMAC</name>
<dbReference type="InParanoid" id="A0A6P8VNJ6"/>
<dbReference type="KEGG" id="gacu:117556017"/>
<dbReference type="GeneID" id="117556017"/>
<gene>
    <name evidence="2" type="primary">LOC117556017</name>
</gene>
<accession>A0A6P8VNJ6</accession>
<evidence type="ECO:0000313" key="1">
    <source>
        <dbReference type="Proteomes" id="UP000515161"/>
    </source>
</evidence>